<comment type="caution">
    <text evidence="1">The sequence shown here is derived from an EMBL/GenBank/DDBJ whole genome shotgun (WGS) entry which is preliminary data.</text>
</comment>
<proteinExistence type="predicted"/>
<organism evidence="1 2">
    <name type="scientific">Geranomyces variabilis</name>
    <dbReference type="NCBI Taxonomy" id="109894"/>
    <lineage>
        <taxon>Eukaryota</taxon>
        <taxon>Fungi</taxon>
        <taxon>Fungi incertae sedis</taxon>
        <taxon>Chytridiomycota</taxon>
        <taxon>Chytridiomycota incertae sedis</taxon>
        <taxon>Chytridiomycetes</taxon>
        <taxon>Spizellomycetales</taxon>
        <taxon>Powellomycetaceae</taxon>
        <taxon>Geranomyces</taxon>
    </lineage>
</organism>
<evidence type="ECO:0000313" key="1">
    <source>
        <dbReference type="EMBL" id="KAJ3179091.1"/>
    </source>
</evidence>
<reference evidence="1" key="1">
    <citation type="submission" date="2020-05" db="EMBL/GenBank/DDBJ databases">
        <title>Phylogenomic resolution of chytrid fungi.</title>
        <authorList>
            <person name="Stajich J.E."/>
            <person name="Amses K."/>
            <person name="Simmons R."/>
            <person name="Seto K."/>
            <person name="Myers J."/>
            <person name="Bonds A."/>
            <person name="Quandt C.A."/>
            <person name="Barry K."/>
            <person name="Liu P."/>
            <person name="Grigoriev I."/>
            <person name="Longcore J.E."/>
            <person name="James T.Y."/>
        </authorList>
    </citation>
    <scope>NUCLEOTIDE SEQUENCE</scope>
    <source>
        <strain evidence="1">JEL0379</strain>
    </source>
</reference>
<evidence type="ECO:0000313" key="2">
    <source>
        <dbReference type="Proteomes" id="UP001212152"/>
    </source>
</evidence>
<dbReference type="AlphaFoldDB" id="A0AAD5TMM1"/>
<sequence>MEVFVNGDEMPWNYTGFKPWHRIIDFDVIDALVGYVDDTAYGNLITCLDDAFLTAFAPHDNLPPVGDILPFVGRNGELLRRDQQPKPATNVMPLGEQHMAQRNFSSHEHQGELIFDLAAGIGPSCFDSPFDTPKHARIEMRVSFLQHAFGAFHTLPYEVLILIAEYEPVVIYWSHLGDRSPRVFVPPHVITEADYAYQREWSPLLRGE</sequence>
<dbReference type="EMBL" id="JADGJQ010000022">
    <property type="protein sequence ID" value="KAJ3179091.1"/>
    <property type="molecule type" value="Genomic_DNA"/>
</dbReference>
<gene>
    <name evidence="1" type="ORF">HDU87_003047</name>
</gene>
<name>A0AAD5TMM1_9FUNG</name>
<protein>
    <submittedName>
        <fullName evidence="1">Uncharacterized protein</fullName>
    </submittedName>
</protein>
<accession>A0AAD5TMM1</accession>
<dbReference type="Proteomes" id="UP001212152">
    <property type="component" value="Unassembled WGS sequence"/>
</dbReference>
<keyword evidence="2" id="KW-1185">Reference proteome</keyword>